<evidence type="ECO:0000313" key="1">
    <source>
        <dbReference type="EMBL" id="EJD34561.1"/>
    </source>
</evidence>
<name>J0CVV4_AURST</name>
<evidence type="ECO:0000313" key="2">
    <source>
        <dbReference type="Proteomes" id="UP000006514"/>
    </source>
</evidence>
<dbReference type="KEGG" id="adl:AURDEDRAFT_176394"/>
<sequence length="198" mass="22188">MADVRDFIAIIASRMPKHQFCTVHDSTDCRGWFLRAINAIRAVALRLWYCYITGEGAFSVTAVAWNAEGHARETRMDIPSLMPFVSVAPMLDRLEELTIEEMLYTTSQDIPIPPLLRLRSLTIEMEHPRVTAANGHDGLGILLLPLEPDRVAPPGSAELAHSVHGPQLEGRPIRAALGRPARRFRGQYRTVSQVEYPH</sequence>
<gene>
    <name evidence="1" type="ORF">AURDEDRAFT_176394</name>
</gene>
<dbReference type="InParanoid" id="J0CVV4"/>
<dbReference type="EMBL" id="JH687936">
    <property type="protein sequence ID" value="EJD34561.1"/>
    <property type="molecule type" value="Genomic_DNA"/>
</dbReference>
<organism evidence="1 2">
    <name type="scientific">Auricularia subglabra (strain TFB-10046 / SS5)</name>
    <name type="common">White-rot fungus</name>
    <name type="synonym">Auricularia delicata (strain TFB10046)</name>
    <dbReference type="NCBI Taxonomy" id="717982"/>
    <lineage>
        <taxon>Eukaryota</taxon>
        <taxon>Fungi</taxon>
        <taxon>Dikarya</taxon>
        <taxon>Basidiomycota</taxon>
        <taxon>Agaricomycotina</taxon>
        <taxon>Agaricomycetes</taxon>
        <taxon>Auriculariales</taxon>
        <taxon>Auriculariaceae</taxon>
        <taxon>Auricularia</taxon>
    </lineage>
</organism>
<accession>J0CVV4</accession>
<reference evidence="2" key="1">
    <citation type="journal article" date="2012" name="Science">
        <title>The Paleozoic origin of enzymatic lignin decomposition reconstructed from 31 fungal genomes.</title>
        <authorList>
            <person name="Floudas D."/>
            <person name="Binder M."/>
            <person name="Riley R."/>
            <person name="Barry K."/>
            <person name="Blanchette R.A."/>
            <person name="Henrissat B."/>
            <person name="Martinez A.T."/>
            <person name="Otillar R."/>
            <person name="Spatafora J.W."/>
            <person name="Yadav J.S."/>
            <person name="Aerts A."/>
            <person name="Benoit I."/>
            <person name="Boyd A."/>
            <person name="Carlson A."/>
            <person name="Copeland A."/>
            <person name="Coutinho P.M."/>
            <person name="de Vries R.P."/>
            <person name="Ferreira P."/>
            <person name="Findley K."/>
            <person name="Foster B."/>
            <person name="Gaskell J."/>
            <person name="Glotzer D."/>
            <person name="Gorecki P."/>
            <person name="Heitman J."/>
            <person name="Hesse C."/>
            <person name="Hori C."/>
            <person name="Igarashi K."/>
            <person name="Jurgens J.A."/>
            <person name="Kallen N."/>
            <person name="Kersten P."/>
            <person name="Kohler A."/>
            <person name="Kuees U."/>
            <person name="Kumar T.K.A."/>
            <person name="Kuo A."/>
            <person name="LaButti K."/>
            <person name="Larrondo L.F."/>
            <person name="Lindquist E."/>
            <person name="Ling A."/>
            <person name="Lombard V."/>
            <person name="Lucas S."/>
            <person name="Lundell T."/>
            <person name="Martin R."/>
            <person name="McLaughlin D.J."/>
            <person name="Morgenstern I."/>
            <person name="Morin E."/>
            <person name="Murat C."/>
            <person name="Nagy L.G."/>
            <person name="Nolan M."/>
            <person name="Ohm R.A."/>
            <person name="Patyshakuliyeva A."/>
            <person name="Rokas A."/>
            <person name="Ruiz-Duenas F.J."/>
            <person name="Sabat G."/>
            <person name="Salamov A."/>
            <person name="Samejima M."/>
            <person name="Schmutz J."/>
            <person name="Slot J.C."/>
            <person name="St John F."/>
            <person name="Stenlid J."/>
            <person name="Sun H."/>
            <person name="Sun S."/>
            <person name="Syed K."/>
            <person name="Tsang A."/>
            <person name="Wiebenga A."/>
            <person name="Young D."/>
            <person name="Pisabarro A."/>
            <person name="Eastwood D.C."/>
            <person name="Martin F."/>
            <person name="Cullen D."/>
            <person name="Grigoriev I.V."/>
            <person name="Hibbett D.S."/>
        </authorList>
    </citation>
    <scope>NUCLEOTIDE SEQUENCE [LARGE SCALE GENOMIC DNA]</scope>
    <source>
        <strain evidence="2">TFB10046</strain>
    </source>
</reference>
<protein>
    <submittedName>
        <fullName evidence="1">Uncharacterized protein</fullName>
    </submittedName>
</protein>
<keyword evidence="2" id="KW-1185">Reference proteome</keyword>
<dbReference type="AlphaFoldDB" id="J0CVV4"/>
<proteinExistence type="predicted"/>
<dbReference type="Proteomes" id="UP000006514">
    <property type="component" value="Unassembled WGS sequence"/>
</dbReference>